<evidence type="ECO:0000256" key="3">
    <source>
        <dbReference type="ARBA" id="ARBA00023163"/>
    </source>
</evidence>
<organism evidence="6 7">
    <name type="scientific">Mycobacterium terramassiliense</name>
    <dbReference type="NCBI Taxonomy" id="1841859"/>
    <lineage>
        <taxon>Bacteria</taxon>
        <taxon>Bacillati</taxon>
        <taxon>Actinomycetota</taxon>
        <taxon>Actinomycetes</taxon>
        <taxon>Mycobacteriales</taxon>
        <taxon>Mycobacteriaceae</taxon>
        <taxon>Mycobacterium</taxon>
    </lineage>
</organism>
<dbReference type="STRING" id="1841859.GCA_900157385_00049"/>
<evidence type="ECO:0000313" key="7">
    <source>
        <dbReference type="Proteomes" id="UP000241595"/>
    </source>
</evidence>
<proteinExistence type="predicted"/>
<name>A0A2U3N571_9MYCO</name>
<dbReference type="Pfam" id="PF00440">
    <property type="entry name" value="TetR_N"/>
    <property type="match status" value="1"/>
</dbReference>
<dbReference type="GO" id="GO:0000976">
    <property type="term" value="F:transcription cis-regulatory region binding"/>
    <property type="evidence" value="ECO:0007669"/>
    <property type="project" value="TreeGrafter"/>
</dbReference>
<dbReference type="InterPro" id="IPR001647">
    <property type="entry name" value="HTH_TetR"/>
</dbReference>
<dbReference type="RefSeq" id="WP_077096765.1">
    <property type="nucleotide sequence ID" value="NZ_LT717697.1"/>
</dbReference>
<keyword evidence="3" id="KW-0804">Transcription</keyword>
<evidence type="ECO:0000256" key="2">
    <source>
        <dbReference type="ARBA" id="ARBA00023125"/>
    </source>
</evidence>
<evidence type="ECO:0000256" key="4">
    <source>
        <dbReference type="PROSITE-ProRule" id="PRU00335"/>
    </source>
</evidence>
<accession>A0A2U3N571</accession>
<dbReference type="Proteomes" id="UP000241595">
    <property type="component" value="Unassembled WGS sequence"/>
</dbReference>
<dbReference type="InterPro" id="IPR009057">
    <property type="entry name" value="Homeodomain-like_sf"/>
</dbReference>
<evidence type="ECO:0000256" key="1">
    <source>
        <dbReference type="ARBA" id="ARBA00023015"/>
    </source>
</evidence>
<keyword evidence="7" id="KW-1185">Reference proteome</keyword>
<dbReference type="GO" id="GO:0003700">
    <property type="term" value="F:DNA-binding transcription factor activity"/>
    <property type="evidence" value="ECO:0007669"/>
    <property type="project" value="TreeGrafter"/>
</dbReference>
<dbReference type="PANTHER" id="PTHR30055:SF234">
    <property type="entry name" value="HTH-TYPE TRANSCRIPTIONAL REGULATOR BETI"/>
    <property type="match status" value="1"/>
</dbReference>
<reference evidence="6 7" key="1">
    <citation type="submission" date="2017-01" db="EMBL/GenBank/DDBJ databases">
        <authorList>
            <consortium name="Urmite Genomes"/>
        </authorList>
    </citation>
    <scope>NUCLEOTIDE SEQUENCE [LARGE SCALE GENOMIC DNA]</scope>
    <source>
        <strain evidence="6 7">AB308</strain>
    </source>
</reference>
<keyword evidence="2 4" id="KW-0238">DNA-binding</keyword>
<sequence length="200" mass="22344">MAVTDRLSAREAKRLQTRERLMGAAIAEFTRAGMAEADVSAIVSAAGVAHGTFFFHFPTKEHVLLELEHREEERIAKQYAQFLMKSKHDLASALNEAVRLVVGLERRLGDLLFNDFLALHFSQTRPQTEDGRDHPLIVLVAQEIALAQERGEADSQANPMNSAVFFLLGLYALLITTNHWPTGHALLEDYVARTLRGLKP</sequence>
<keyword evidence="1" id="KW-0805">Transcription regulation</keyword>
<feature type="domain" description="HTH tetR-type" evidence="5">
    <location>
        <begin position="15"/>
        <end position="75"/>
    </location>
</feature>
<dbReference type="EMBL" id="FTRV01000008">
    <property type="protein sequence ID" value="SPM26580.1"/>
    <property type="molecule type" value="Genomic_DNA"/>
</dbReference>
<evidence type="ECO:0000259" key="5">
    <source>
        <dbReference type="PROSITE" id="PS50977"/>
    </source>
</evidence>
<dbReference type="PRINTS" id="PR00455">
    <property type="entry name" value="HTHTETR"/>
</dbReference>
<dbReference type="Gene3D" id="1.10.357.10">
    <property type="entry name" value="Tetracycline Repressor, domain 2"/>
    <property type="match status" value="1"/>
</dbReference>
<dbReference type="AlphaFoldDB" id="A0A2U3N571"/>
<evidence type="ECO:0000313" key="6">
    <source>
        <dbReference type="EMBL" id="SPM26580.1"/>
    </source>
</evidence>
<dbReference type="OrthoDB" id="4544397at2"/>
<protein>
    <submittedName>
        <fullName evidence="6">TetR family transcriptional regulator</fullName>
    </submittedName>
</protein>
<dbReference type="SUPFAM" id="SSF46689">
    <property type="entry name" value="Homeodomain-like"/>
    <property type="match status" value="1"/>
</dbReference>
<dbReference type="PANTHER" id="PTHR30055">
    <property type="entry name" value="HTH-TYPE TRANSCRIPTIONAL REGULATOR RUTR"/>
    <property type="match status" value="1"/>
</dbReference>
<feature type="DNA-binding region" description="H-T-H motif" evidence="4">
    <location>
        <begin position="38"/>
        <end position="57"/>
    </location>
</feature>
<gene>
    <name evidence="6" type="ORF">MTAB308_55</name>
</gene>
<dbReference type="InterPro" id="IPR050109">
    <property type="entry name" value="HTH-type_TetR-like_transc_reg"/>
</dbReference>
<dbReference type="PROSITE" id="PS50977">
    <property type="entry name" value="HTH_TETR_2"/>
    <property type="match status" value="1"/>
</dbReference>